<dbReference type="Proteomes" id="UP000095287">
    <property type="component" value="Unplaced"/>
</dbReference>
<organism evidence="1 2">
    <name type="scientific">Steinernema glaseri</name>
    <dbReference type="NCBI Taxonomy" id="37863"/>
    <lineage>
        <taxon>Eukaryota</taxon>
        <taxon>Metazoa</taxon>
        <taxon>Ecdysozoa</taxon>
        <taxon>Nematoda</taxon>
        <taxon>Chromadorea</taxon>
        <taxon>Rhabditida</taxon>
        <taxon>Tylenchina</taxon>
        <taxon>Panagrolaimomorpha</taxon>
        <taxon>Strongyloidoidea</taxon>
        <taxon>Steinernematidae</taxon>
        <taxon>Steinernema</taxon>
    </lineage>
</organism>
<evidence type="ECO:0000313" key="1">
    <source>
        <dbReference type="Proteomes" id="UP000095287"/>
    </source>
</evidence>
<sequence>MYTLRALQDTIQVSTTRDPSKPPTITRALSFAMLMLTHKEPSAVVLLSASSNKTDLQGAVMAANEMKQKGHTLITLGLGTTVDNTDLGNLASPSSAFSSQSFAPGAALGKSLTVAICNSNGQPTTTTPAPQTTTTKS</sequence>
<dbReference type="InterPro" id="IPR036465">
    <property type="entry name" value="vWFA_dom_sf"/>
</dbReference>
<accession>A0A1I7Y733</accession>
<dbReference type="WBParaSite" id="L893_g13406.t1">
    <property type="protein sequence ID" value="L893_g13406.t1"/>
    <property type="gene ID" value="L893_g13406"/>
</dbReference>
<name>A0A1I7Y733_9BILA</name>
<dbReference type="SUPFAM" id="SSF53300">
    <property type="entry name" value="vWA-like"/>
    <property type="match status" value="1"/>
</dbReference>
<evidence type="ECO:0000313" key="2">
    <source>
        <dbReference type="WBParaSite" id="L893_g13406.t1"/>
    </source>
</evidence>
<dbReference type="AlphaFoldDB" id="A0A1I7Y733"/>
<keyword evidence="1" id="KW-1185">Reference proteome</keyword>
<proteinExistence type="predicted"/>
<reference evidence="2" key="1">
    <citation type="submission" date="2016-11" db="UniProtKB">
        <authorList>
            <consortium name="WormBaseParasite"/>
        </authorList>
    </citation>
    <scope>IDENTIFICATION</scope>
</reference>
<dbReference type="Gene3D" id="3.40.50.410">
    <property type="entry name" value="von Willebrand factor, type A domain"/>
    <property type="match status" value="1"/>
</dbReference>
<protein>
    <submittedName>
        <fullName evidence="2">VWFA domain-containing protein</fullName>
    </submittedName>
</protein>